<feature type="transmembrane region" description="Helical" evidence="2">
    <location>
        <begin position="29"/>
        <end position="50"/>
    </location>
</feature>
<dbReference type="Proteomes" id="UP000800039">
    <property type="component" value="Unassembled WGS sequence"/>
</dbReference>
<evidence type="ECO:0000256" key="1">
    <source>
        <dbReference type="SAM" id="MobiDB-lite"/>
    </source>
</evidence>
<dbReference type="InterPro" id="IPR021514">
    <property type="entry name" value="DUF3176"/>
</dbReference>
<sequence>MPKQATMTPKKSSLPDMQPRQHSSQPTPILAFCLVVLSLSCIVGCIAIVYTARGRPVASWIPYAPSVQPAVLLSLLSNISGTIQKYVCAEGITIVWWRTLRKGTTLADLHYIWSKGKGTGIIDTLRALFHHKAWTYWAIFVFLVTSAVSVADGPLLQRSITPVLKNFTYEYEETLMGLNKIITDGWVGRVDNTAPAKLLGDGKLDRLLQDWHMNRSTTTYVGCSDGNCSGSIAAAGIYVEHVSSEVNWVDLTAPENANATLFSISFNRSLDATGSPVLLMTHSYMSYADNKCNSSINVEKRTFRTAVVKYDVVSQHNNLRLNRTHWPQMLSNVSSPGDLPAQDNTPAGPLAALEYFGYYYLMSFGYSTGRSEDGGYDVEPALGTLVNVYWDAEFDKWENDSCPRRWKNATEDLIWNLHEVMFWIAWYSTTGNKSSEYPIWKQTVAQLAYNAELITLWLASGMMLLCLFAILSLFWGFWELDREVSLSPIETGRALAETILSRPEGTAEMDAKELIEAIGDKKVKLD</sequence>
<dbReference type="OrthoDB" id="5357734at2759"/>
<accession>A0A9P4LC52</accession>
<gene>
    <name evidence="3" type="ORF">K460DRAFT_304299</name>
</gene>
<dbReference type="AlphaFoldDB" id="A0A9P4LC52"/>
<keyword evidence="2" id="KW-0812">Transmembrane</keyword>
<evidence type="ECO:0000313" key="4">
    <source>
        <dbReference type="Proteomes" id="UP000800039"/>
    </source>
</evidence>
<feature type="region of interest" description="Disordered" evidence="1">
    <location>
        <begin position="1"/>
        <end position="22"/>
    </location>
</feature>
<evidence type="ECO:0000256" key="2">
    <source>
        <dbReference type="SAM" id="Phobius"/>
    </source>
</evidence>
<keyword evidence="2" id="KW-0472">Membrane</keyword>
<keyword evidence="2" id="KW-1133">Transmembrane helix</keyword>
<dbReference type="EMBL" id="ML976615">
    <property type="protein sequence ID" value="KAF1848809.1"/>
    <property type="molecule type" value="Genomic_DNA"/>
</dbReference>
<dbReference type="PANTHER" id="PTHR37576:SF2">
    <property type="entry name" value="DEFECT AT LOW TEMPERATURE PROTEIN 1"/>
    <property type="match status" value="1"/>
</dbReference>
<organism evidence="3 4">
    <name type="scientific">Cucurbitaria berberidis CBS 394.84</name>
    <dbReference type="NCBI Taxonomy" id="1168544"/>
    <lineage>
        <taxon>Eukaryota</taxon>
        <taxon>Fungi</taxon>
        <taxon>Dikarya</taxon>
        <taxon>Ascomycota</taxon>
        <taxon>Pezizomycotina</taxon>
        <taxon>Dothideomycetes</taxon>
        <taxon>Pleosporomycetidae</taxon>
        <taxon>Pleosporales</taxon>
        <taxon>Pleosporineae</taxon>
        <taxon>Cucurbitariaceae</taxon>
        <taxon>Cucurbitaria</taxon>
    </lineage>
</organism>
<feature type="compositionally biased region" description="Polar residues" evidence="1">
    <location>
        <begin position="1"/>
        <end position="11"/>
    </location>
</feature>
<dbReference type="PANTHER" id="PTHR37576">
    <property type="entry name" value="DEFECT AT LOW TEMPERATURE PROTEIN 1"/>
    <property type="match status" value="1"/>
</dbReference>
<evidence type="ECO:0000313" key="3">
    <source>
        <dbReference type="EMBL" id="KAF1848809.1"/>
    </source>
</evidence>
<protein>
    <submittedName>
        <fullName evidence="3">Uncharacterized protein</fullName>
    </submittedName>
</protein>
<dbReference type="Pfam" id="PF11374">
    <property type="entry name" value="DUF3176"/>
    <property type="match status" value="1"/>
</dbReference>
<dbReference type="GeneID" id="63847225"/>
<reference evidence="3" key="1">
    <citation type="submission" date="2020-01" db="EMBL/GenBank/DDBJ databases">
        <authorList>
            <consortium name="DOE Joint Genome Institute"/>
            <person name="Haridas S."/>
            <person name="Albert R."/>
            <person name="Binder M."/>
            <person name="Bloem J."/>
            <person name="Labutti K."/>
            <person name="Salamov A."/>
            <person name="Andreopoulos B."/>
            <person name="Baker S.E."/>
            <person name="Barry K."/>
            <person name="Bills G."/>
            <person name="Bluhm B.H."/>
            <person name="Cannon C."/>
            <person name="Castanera R."/>
            <person name="Culley D.E."/>
            <person name="Daum C."/>
            <person name="Ezra D."/>
            <person name="Gonzalez J.B."/>
            <person name="Henrissat B."/>
            <person name="Kuo A."/>
            <person name="Liang C."/>
            <person name="Lipzen A."/>
            <person name="Lutzoni F."/>
            <person name="Magnuson J."/>
            <person name="Mondo S."/>
            <person name="Nolan M."/>
            <person name="Ohm R."/>
            <person name="Pangilinan J."/>
            <person name="Park H.-J."/>
            <person name="Ramirez L."/>
            <person name="Alfaro M."/>
            <person name="Sun H."/>
            <person name="Tritt A."/>
            <person name="Yoshinaga Y."/>
            <person name="Zwiers L.-H."/>
            <person name="Turgeon B.G."/>
            <person name="Goodwin S.B."/>
            <person name="Spatafora J.W."/>
            <person name="Crous P.W."/>
            <person name="Grigoriev I.V."/>
        </authorList>
    </citation>
    <scope>NUCLEOTIDE SEQUENCE</scope>
    <source>
        <strain evidence="3">CBS 394.84</strain>
    </source>
</reference>
<feature type="transmembrane region" description="Helical" evidence="2">
    <location>
        <begin position="456"/>
        <end position="478"/>
    </location>
</feature>
<keyword evidence="4" id="KW-1185">Reference proteome</keyword>
<dbReference type="RefSeq" id="XP_040791372.1">
    <property type="nucleotide sequence ID" value="XM_040929973.1"/>
</dbReference>
<name>A0A9P4LC52_9PLEO</name>
<proteinExistence type="predicted"/>
<comment type="caution">
    <text evidence="3">The sequence shown here is derived from an EMBL/GenBank/DDBJ whole genome shotgun (WGS) entry which is preliminary data.</text>
</comment>
<feature type="transmembrane region" description="Helical" evidence="2">
    <location>
        <begin position="134"/>
        <end position="156"/>
    </location>
</feature>